<dbReference type="InterPro" id="IPR036770">
    <property type="entry name" value="Ankyrin_rpt-contain_sf"/>
</dbReference>
<name>A0A2K8QK19_9GAMM</name>
<dbReference type="PROSITE" id="PS51257">
    <property type="entry name" value="PROKAR_LIPOPROTEIN"/>
    <property type="match status" value="1"/>
</dbReference>
<feature type="repeat" description="ANK" evidence="3">
    <location>
        <begin position="172"/>
        <end position="204"/>
    </location>
</feature>
<organism evidence="4 5">
    <name type="scientific">Dickeya fangzhongdai</name>
    <dbReference type="NCBI Taxonomy" id="1778540"/>
    <lineage>
        <taxon>Bacteria</taxon>
        <taxon>Pseudomonadati</taxon>
        <taxon>Pseudomonadota</taxon>
        <taxon>Gammaproteobacteria</taxon>
        <taxon>Enterobacterales</taxon>
        <taxon>Pectobacteriaceae</taxon>
        <taxon>Dickeya</taxon>
    </lineage>
</organism>
<sequence>MGKGRDALKWWHWLLACLPLLTACQAGGRSMQASELFQPPMATLLQTIRKGDEAEARRQLAQGLNLNIQGKEGITPLLWLIYETQDKDAVRLALKLGADPNYKDGSGDSAVNRVSGARDPDWLRIVLDAGGNPNAIGRLEQPALFSAIGEERWADIKLLVERGADINLVDGQKTTSAHYAAYLNKYEIVYWLIERGAKVDTYSATGGSLAWRVHESLSIMAQSSPQYPWLLKVKQQLQQRGIKFPPLSPAEVQDKWEKGESL</sequence>
<dbReference type="EMBL" id="CP025003">
    <property type="protein sequence ID" value="ATZ93824.1"/>
    <property type="molecule type" value="Genomic_DNA"/>
</dbReference>
<evidence type="ECO:0000313" key="4">
    <source>
        <dbReference type="EMBL" id="ATZ93824.1"/>
    </source>
</evidence>
<dbReference type="Proteomes" id="UP000231901">
    <property type="component" value="Chromosome"/>
</dbReference>
<protein>
    <submittedName>
        <fullName evidence="4">Uncharacterized protein</fullName>
    </submittedName>
</protein>
<dbReference type="Pfam" id="PF12796">
    <property type="entry name" value="Ank_2"/>
    <property type="match status" value="1"/>
</dbReference>
<dbReference type="Gene3D" id="1.25.40.20">
    <property type="entry name" value="Ankyrin repeat-containing domain"/>
    <property type="match status" value="1"/>
</dbReference>
<gene>
    <name evidence="4" type="ORF">CVE23_07430</name>
</gene>
<dbReference type="SUPFAM" id="SSF48403">
    <property type="entry name" value="Ankyrin repeat"/>
    <property type="match status" value="1"/>
</dbReference>
<dbReference type="PANTHER" id="PTHR24189:SF50">
    <property type="entry name" value="ANKYRIN REPEAT AND SOCS BOX PROTEIN 2"/>
    <property type="match status" value="1"/>
</dbReference>
<keyword evidence="5" id="KW-1185">Reference proteome</keyword>
<evidence type="ECO:0000256" key="3">
    <source>
        <dbReference type="PROSITE-ProRule" id="PRU00023"/>
    </source>
</evidence>
<proteinExistence type="predicted"/>
<accession>A0A2K8QK19</accession>
<dbReference type="InterPro" id="IPR050745">
    <property type="entry name" value="Multifunctional_regulatory"/>
</dbReference>
<keyword evidence="1" id="KW-0677">Repeat</keyword>
<dbReference type="AlphaFoldDB" id="A0A2K8QK19"/>
<dbReference type="PANTHER" id="PTHR24189">
    <property type="entry name" value="MYOTROPHIN"/>
    <property type="match status" value="1"/>
</dbReference>
<reference evidence="5" key="1">
    <citation type="journal article" date="2018" name="Genome Announc.">
        <title>Complete genome sequence of a Dickeya fangzhongdai type strain causing bleeding canker of pear tree trunks.</title>
        <authorList>
            <person name="Zhao Y."/>
            <person name="Tian Y."/>
            <person name="Li X."/>
            <person name="Hu B."/>
        </authorList>
    </citation>
    <scope>NUCLEOTIDE SEQUENCE [LARGE SCALE GENOMIC DNA]</scope>
    <source>
        <strain evidence="5">DSM 101947</strain>
    </source>
</reference>
<evidence type="ECO:0000256" key="2">
    <source>
        <dbReference type="ARBA" id="ARBA00023043"/>
    </source>
</evidence>
<dbReference type="KEGG" id="dfn:CVE23_07430"/>
<dbReference type="InterPro" id="IPR002110">
    <property type="entry name" value="Ankyrin_rpt"/>
</dbReference>
<keyword evidence="2 3" id="KW-0040">ANK repeat</keyword>
<evidence type="ECO:0000256" key="1">
    <source>
        <dbReference type="ARBA" id="ARBA00022737"/>
    </source>
</evidence>
<dbReference type="SMART" id="SM00248">
    <property type="entry name" value="ANK"/>
    <property type="match status" value="4"/>
</dbReference>
<dbReference type="PROSITE" id="PS50088">
    <property type="entry name" value="ANK_REPEAT"/>
    <property type="match status" value="1"/>
</dbReference>
<evidence type="ECO:0000313" key="5">
    <source>
        <dbReference type="Proteomes" id="UP000231901"/>
    </source>
</evidence>